<reference evidence="16 17" key="1">
    <citation type="submission" date="2016-07" db="EMBL/GenBank/DDBJ databases">
        <title>Pervasive Adenine N6-methylation of Active Genes in Fungi.</title>
        <authorList>
            <consortium name="DOE Joint Genome Institute"/>
            <person name="Mondo S.J."/>
            <person name="Dannebaum R.O."/>
            <person name="Kuo R.C."/>
            <person name="Labutti K."/>
            <person name="Haridas S."/>
            <person name="Kuo A."/>
            <person name="Salamov A."/>
            <person name="Ahrendt S.R."/>
            <person name="Lipzen A."/>
            <person name="Sullivan W."/>
            <person name="Andreopoulos W.B."/>
            <person name="Clum A."/>
            <person name="Lindquist E."/>
            <person name="Daum C."/>
            <person name="Ramamoorthy G.K."/>
            <person name="Gryganskyi A."/>
            <person name="Culley D."/>
            <person name="Magnuson J.K."/>
            <person name="James T.Y."/>
            <person name="O'Malley M.A."/>
            <person name="Stajich J.E."/>
            <person name="Spatafora J.W."/>
            <person name="Visel A."/>
            <person name="Grigoriev I.V."/>
        </authorList>
    </citation>
    <scope>NUCLEOTIDE SEQUENCE [LARGE SCALE GENOMIC DNA]</scope>
    <source>
        <strain evidence="16 17">68-887.2</strain>
    </source>
</reference>
<evidence type="ECO:0000256" key="10">
    <source>
        <dbReference type="ARBA" id="ARBA00022833"/>
    </source>
</evidence>
<dbReference type="EMBL" id="MCFC01000027">
    <property type="protein sequence ID" value="ORY29145.1"/>
    <property type="molecule type" value="Genomic_DNA"/>
</dbReference>
<feature type="transmembrane region" description="Helical" evidence="14">
    <location>
        <begin position="1341"/>
        <end position="1369"/>
    </location>
</feature>
<evidence type="ECO:0000256" key="13">
    <source>
        <dbReference type="SAM" id="MobiDB-lite"/>
    </source>
</evidence>
<keyword evidence="8" id="KW-0863">Zinc-finger</keyword>
<comment type="pathway">
    <text evidence="3">Protein modification; protein ubiquitination.</text>
</comment>
<evidence type="ECO:0000256" key="8">
    <source>
        <dbReference type="ARBA" id="ARBA00022771"/>
    </source>
</evidence>
<dbReference type="CDD" id="cd16702">
    <property type="entry name" value="RING_CH-C4HC3_MARCH6"/>
    <property type="match status" value="1"/>
</dbReference>
<evidence type="ECO:0000259" key="15">
    <source>
        <dbReference type="PROSITE" id="PS51292"/>
    </source>
</evidence>
<feature type="compositionally biased region" description="Basic and acidic residues" evidence="13">
    <location>
        <begin position="508"/>
        <end position="518"/>
    </location>
</feature>
<feature type="transmembrane region" description="Helical" evidence="14">
    <location>
        <begin position="835"/>
        <end position="855"/>
    </location>
</feature>
<evidence type="ECO:0000256" key="6">
    <source>
        <dbReference type="ARBA" id="ARBA00022692"/>
    </source>
</evidence>
<keyword evidence="9" id="KW-0833">Ubl conjugation pathway</keyword>
<comment type="caution">
    <text evidence="16">The sequence shown here is derived from an EMBL/GenBank/DDBJ whole genome shotgun (WGS) entry which is preliminary data.</text>
</comment>
<dbReference type="PANTHER" id="PTHR13145:SF0">
    <property type="entry name" value="E3 UBIQUITIN-PROTEIN LIGASE MARCHF6"/>
    <property type="match status" value="1"/>
</dbReference>
<evidence type="ECO:0000256" key="12">
    <source>
        <dbReference type="ARBA" id="ARBA00023136"/>
    </source>
</evidence>
<dbReference type="GO" id="GO:0008270">
    <property type="term" value="F:zinc ion binding"/>
    <property type="evidence" value="ECO:0007669"/>
    <property type="project" value="UniProtKB-KW"/>
</dbReference>
<name>A0A1Y2B4X7_9TREE</name>
<feature type="region of interest" description="Disordered" evidence="13">
    <location>
        <begin position="321"/>
        <end position="361"/>
    </location>
</feature>
<feature type="transmembrane region" description="Helical" evidence="14">
    <location>
        <begin position="1288"/>
        <end position="1306"/>
    </location>
</feature>
<feature type="region of interest" description="Disordered" evidence="13">
    <location>
        <begin position="422"/>
        <end position="550"/>
    </location>
</feature>
<evidence type="ECO:0000256" key="1">
    <source>
        <dbReference type="ARBA" id="ARBA00000900"/>
    </source>
</evidence>
<dbReference type="SMART" id="SM00744">
    <property type="entry name" value="RINGv"/>
    <property type="match status" value="1"/>
</dbReference>
<evidence type="ECO:0000256" key="7">
    <source>
        <dbReference type="ARBA" id="ARBA00022723"/>
    </source>
</evidence>
<dbReference type="GO" id="GO:0061630">
    <property type="term" value="F:ubiquitin protein ligase activity"/>
    <property type="evidence" value="ECO:0007669"/>
    <property type="project" value="UniProtKB-EC"/>
</dbReference>
<dbReference type="FunFam" id="3.30.40.10:FF:000287">
    <property type="entry name" value="RING finger membrane protein"/>
    <property type="match status" value="1"/>
</dbReference>
<proteinExistence type="predicted"/>
<feature type="transmembrane region" description="Helical" evidence="14">
    <location>
        <begin position="862"/>
        <end position="880"/>
    </location>
</feature>
<dbReference type="Pfam" id="PF23113">
    <property type="entry name" value="MARCHF6_C"/>
    <property type="match status" value="1"/>
</dbReference>
<evidence type="ECO:0000256" key="9">
    <source>
        <dbReference type="ARBA" id="ARBA00022786"/>
    </source>
</evidence>
<sequence length="1445" mass="160837">MADPDISVDVLRDEAAEEGDVCRVCRVEGDDDDPLIYPCKCSGSVRYVHPSCFKSWLAHSQKQRCEICGHPYTFSKIYQSYIPSTIPFLVYLRQAGLFLQRIAYNVVRVELAILAWLVVLPSCNMFTLQGVVWMADQLPWSFTSVPSSGNSSHSEGALQALTNSSLVNSTSPASLQEQISQSRVVPRLMTGITILVERLFRLVTFAWVTYSEEEELSAVIRFLFRGQLLTIVLAAAVFGVMVLRTVLEENAFGRDFGPAHPESDEPVDPDEWIVRKGVAYKKDEAGMEELRKAEAPLQLDNKQREEVKKLVGVLKETRATTRTRKADVGKKRARKEKGKQGEGESPKQMPDILGQPDDSEDIVLPDDMSILAAVDSNPETPHYPTSTASIDISSAEDSDNIDIPRTVLRPLFQRPAWSIEVTASTSSSERNPSASAGDQAPPLPDSPLALLDDEIDQRPLLGSLPMTPPRPSPALQSPMGVEYRAPELIGEKDGEDEESLAASPFKGKGKERAPDSSDRGSNNGLSTNPYNDISSEAQEPSTESDPVEAEVTHTIPRPIGEIPEQLRAEVEEAIMLLADEGLEVQMEEGARPFPQLDIQVAEVDDHVDVEFAEEGDWMWDDAGGEGFWGPVMEIVGIVGPWANLIQNLMICIVIGSAATTLLVGIPLMIGKTLLAADFVRSFLYTGRLVIKGTRVVTDPLIDISTEILRDVVVRPALSSFHALEAIVADKLGLQGVLSSRISHLDASIFSLFAAPFQSGDNHGGSKSIDILALIGNRTYRAYQRYRSFGMTAAFSTNLASRLWCLAVGYVGFITTFGSITLLGELDGAEGELGRSIAFIKVAIFTILDAIILPFLLGCSIDFYTIPLFSGASIWTRIDWFRTAPGSAYFVHLFIGSTFTYYFVTMLLWIRGDIRRGALYWMLDPRDPKFSITKQLLEKSTWWSVQRRFSIVKQHLIVQFWLFGVWCWGLKLLGSSSVPELRLSVGPISSIPFDLLFIHLAIPPSIKALRLQRRLRFLWRYLFRRAVALFGLTDLVYGKRKVGQLPDITPPAWLETLWKPADFIYRTFVEIYDPIQGGSVRAPSSNVTFENLHGRKPDKRGAFIALDESGSPKSQEDKIRLLRQDRLTRSKARDPKKDFTVLEIPPYWLARVWALIYLTLISLGIGIGVVTLLPVVLGRAAFDILGVKQLHDGYSFFAGCYILYFIAKISRAVGKYVVKSRRAGVLYHSSASTWLKRSVMSWINKVYTFSILFGVLPVLTGLCIELHLGILVRYGLALSVKPVIHLWDAWANGLVSLSVMIGVVEMYSPRIVRNRNANATYARIWSLHNIYRRPSRQTAKEVTTAVLPLALWGMLYILVPASIAVSMALLNIVRPSSAIAYLGMSTEEYNSFMCKLLAVTPRHSFHRLYISYSPHRIPNFDYPNHASPCTVLAQETLDSSTTIHDR</sequence>
<dbReference type="PROSITE" id="PS51292">
    <property type="entry name" value="ZF_RING_CH"/>
    <property type="match status" value="1"/>
</dbReference>
<evidence type="ECO:0000313" key="16">
    <source>
        <dbReference type="EMBL" id="ORY29145.1"/>
    </source>
</evidence>
<feature type="transmembrane region" description="Helical" evidence="14">
    <location>
        <begin position="1245"/>
        <end position="1268"/>
    </location>
</feature>
<dbReference type="InterPro" id="IPR056521">
    <property type="entry name" value="MARCHF6-like_C"/>
</dbReference>
<feature type="domain" description="RING-CH-type" evidence="15">
    <location>
        <begin position="14"/>
        <end position="75"/>
    </location>
</feature>
<dbReference type="OrthoDB" id="264354at2759"/>
<keyword evidence="10" id="KW-0862">Zinc</keyword>
<keyword evidence="17" id="KW-1185">Reference proteome</keyword>
<evidence type="ECO:0000256" key="5">
    <source>
        <dbReference type="ARBA" id="ARBA00022679"/>
    </source>
</evidence>
<gene>
    <name evidence="16" type="ORF">BCR39DRAFT_532887</name>
</gene>
<evidence type="ECO:0000256" key="4">
    <source>
        <dbReference type="ARBA" id="ARBA00012483"/>
    </source>
</evidence>
<dbReference type="SUPFAM" id="SSF57850">
    <property type="entry name" value="RING/U-box"/>
    <property type="match status" value="1"/>
</dbReference>
<keyword evidence="12 14" id="KW-0472">Membrane</keyword>
<feature type="compositionally biased region" description="Polar residues" evidence="13">
    <location>
        <begin position="422"/>
        <end position="436"/>
    </location>
</feature>
<feature type="transmembrane region" description="Helical" evidence="14">
    <location>
        <begin position="1192"/>
        <end position="1212"/>
    </location>
</feature>
<evidence type="ECO:0000256" key="11">
    <source>
        <dbReference type="ARBA" id="ARBA00022989"/>
    </source>
</evidence>
<dbReference type="FunCoup" id="A0A1Y2B4X7">
    <property type="interactions" value="477"/>
</dbReference>
<keyword evidence="11 14" id="KW-1133">Transmembrane helix</keyword>
<dbReference type="Pfam" id="PF12906">
    <property type="entry name" value="RINGv"/>
    <property type="match status" value="1"/>
</dbReference>
<dbReference type="InterPro" id="IPR011016">
    <property type="entry name" value="Znf_RING-CH"/>
</dbReference>
<feature type="transmembrane region" description="Helical" evidence="14">
    <location>
        <begin position="1151"/>
        <end position="1172"/>
    </location>
</feature>
<feature type="compositionally biased region" description="Polar residues" evidence="13">
    <location>
        <begin position="377"/>
        <end position="388"/>
    </location>
</feature>
<keyword evidence="6 14" id="KW-0812">Transmembrane</keyword>
<feature type="transmembrane region" description="Helical" evidence="14">
    <location>
        <begin position="886"/>
        <end position="909"/>
    </location>
</feature>
<feature type="compositionally biased region" description="Basic and acidic residues" evidence="13">
    <location>
        <begin position="321"/>
        <end position="330"/>
    </location>
</feature>
<dbReference type="Gene3D" id="3.30.40.10">
    <property type="entry name" value="Zinc/RING finger domain, C3HC4 (zinc finger)"/>
    <property type="match status" value="1"/>
</dbReference>
<evidence type="ECO:0000256" key="14">
    <source>
        <dbReference type="SAM" id="Phobius"/>
    </source>
</evidence>
<comment type="catalytic activity">
    <reaction evidence="1">
        <text>S-ubiquitinyl-[E2 ubiquitin-conjugating enzyme]-L-cysteine + [acceptor protein]-L-lysine = [E2 ubiquitin-conjugating enzyme]-L-cysteine + N(6)-ubiquitinyl-[acceptor protein]-L-lysine.</text>
        <dbReference type="EC" id="2.3.2.27"/>
    </reaction>
</comment>
<dbReference type="InParanoid" id="A0A1Y2B4X7"/>
<evidence type="ECO:0000313" key="17">
    <source>
        <dbReference type="Proteomes" id="UP000193986"/>
    </source>
</evidence>
<dbReference type="EC" id="2.3.2.27" evidence="4"/>
<protein>
    <recommendedName>
        <fullName evidence="4">RING-type E3 ubiquitin transferase</fullName>
        <ecNumber evidence="4">2.3.2.27</ecNumber>
    </recommendedName>
</protein>
<feature type="region of interest" description="Disordered" evidence="13">
    <location>
        <begin position="374"/>
        <end position="396"/>
    </location>
</feature>
<dbReference type="Proteomes" id="UP000193986">
    <property type="component" value="Unassembled WGS sequence"/>
</dbReference>
<evidence type="ECO:0000256" key="2">
    <source>
        <dbReference type="ARBA" id="ARBA00004141"/>
    </source>
</evidence>
<evidence type="ECO:0000256" key="3">
    <source>
        <dbReference type="ARBA" id="ARBA00004906"/>
    </source>
</evidence>
<feature type="compositionally biased region" description="Polar residues" evidence="13">
    <location>
        <begin position="519"/>
        <end position="544"/>
    </location>
</feature>
<feature type="transmembrane region" description="Helical" evidence="14">
    <location>
        <begin position="111"/>
        <end position="135"/>
    </location>
</feature>
<organism evidence="16 17">
    <name type="scientific">Naematelia encephala</name>
    <dbReference type="NCBI Taxonomy" id="71784"/>
    <lineage>
        <taxon>Eukaryota</taxon>
        <taxon>Fungi</taxon>
        <taxon>Dikarya</taxon>
        <taxon>Basidiomycota</taxon>
        <taxon>Agaricomycotina</taxon>
        <taxon>Tremellomycetes</taxon>
        <taxon>Tremellales</taxon>
        <taxon>Naemateliaceae</taxon>
        <taxon>Naematelia</taxon>
    </lineage>
</organism>
<feature type="transmembrane region" description="Helical" evidence="14">
    <location>
        <begin position="802"/>
        <end position="823"/>
    </location>
</feature>
<dbReference type="STRING" id="71784.A0A1Y2B4X7"/>
<accession>A0A1Y2B4X7</accession>
<dbReference type="PANTHER" id="PTHR13145">
    <property type="entry name" value="SSM4 PROTEIN"/>
    <property type="match status" value="1"/>
</dbReference>
<comment type="subcellular location">
    <subcellularLocation>
        <location evidence="2">Membrane</location>
        <topology evidence="2">Multi-pass membrane protein</topology>
    </subcellularLocation>
</comment>
<feature type="transmembrane region" description="Helical" evidence="14">
    <location>
        <begin position="647"/>
        <end position="670"/>
    </location>
</feature>
<dbReference type="GO" id="GO:0036503">
    <property type="term" value="P:ERAD pathway"/>
    <property type="evidence" value="ECO:0007669"/>
    <property type="project" value="TreeGrafter"/>
</dbReference>
<keyword evidence="7" id="KW-0479">Metal-binding</keyword>
<keyword evidence="5" id="KW-0808">Transferase</keyword>
<dbReference type="InterPro" id="IPR013083">
    <property type="entry name" value="Znf_RING/FYVE/PHD"/>
</dbReference>
<dbReference type="GO" id="GO:0005789">
    <property type="term" value="C:endoplasmic reticulum membrane"/>
    <property type="evidence" value="ECO:0007669"/>
    <property type="project" value="TreeGrafter"/>
</dbReference>